<evidence type="ECO:0000313" key="3">
    <source>
        <dbReference type="Proteomes" id="UP001487740"/>
    </source>
</evidence>
<proteinExistence type="predicted"/>
<evidence type="ECO:0000313" key="2">
    <source>
        <dbReference type="EMBL" id="KAK8383352.1"/>
    </source>
</evidence>
<evidence type="ECO:0008006" key="4">
    <source>
        <dbReference type="Google" id="ProtNLM"/>
    </source>
</evidence>
<dbReference type="AlphaFoldDB" id="A0AAW0T7Y1"/>
<name>A0AAW0T7Y1_SCYPA</name>
<accession>A0AAW0T7Y1</accession>
<organism evidence="2 3">
    <name type="scientific">Scylla paramamosain</name>
    <name type="common">Mud crab</name>
    <dbReference type="NCBI Taxonomy" id="85552"/>
    <lineage>
        <taxon>Eukaryota</taxon>
        <taxon>Metazoa</taxon>
        <taxon>Ecdysozoa</taxon>
        <taxon>Arthropoda</taxon>
        <taxon>Crustacea</taxon>
        <taxon>Multicrustacea</taxon>
        <taxon>Malacostraca</taxon>
        <taxon>Eumalacostraca</taxon>
        <taxon>Eucarida</taxon>
        <taxon>Decapoda</taxon>
        <taxon>Pleocyemata</taxon>
        <taxon>Brachyura</taxon>
        <taxon>Eubrachyura</taxon>
        <taxon>Portunoidea</taxon>
        <taxon>Portunidae</taxon>
        <taxon>Portuninae</taxon>
        <taxon>Scylla</taxon>
    </lineage>
</organism>
<protein>
    <recommendedName>
        <fullName evidence="4">Integrase zinc-binding domain-containing protein</fullName>
    </recommendedName>
</protein>
<gene>
    <name evidence="2" type="ORF">O3P69_019015</name>
</gene>
<evidence type="ECO:0000256" key="1">
    <source>
        <dbReference type="SAM" id="MobiDB-lite"/>
    </source>
</evidence>
<sequence>MHTDHLGIKRTQYFAWREISREVTRAEAREAVNQCDMCHITDLAPMKWRHGSLGVEETWWRLAIDITHHLGLDYLSIVDRMQSWFCVWRELRRSKDDTIVKELELVFCEWGAPSPAQKQTADDTTPGGGGGEEYSTGDTVWITKRGERCTSMSQPAVITRVTSLQVAEVDCMPRHVRDMRDRDFITQDDSIQPGTHDAVDDPPLYIGVQMHQEQHQQQQHTLYPQSLRPRQALAGDPEATDQRTTLRCSTLVRRSPNRLCSDIADQGGV</sequence>
<comment type="caution">
    <text evidence="2">The sequence shown here is derived from an EMBL/GenBank/DDBJ whole genome shotgun (WGS) entry which is preliminary data.</text>
</comment>
<dbReference type="EMBL" id="JARAKH010000037">
    <property type="protein sequence ID" value="KAK8383352.1"/>
    <property type="molecule type" value="Genomic_DNA"/>
</dbReference>
<dbReference type="Proteomes" id="UP001487740">
    <property type="component" value="Unassembled WGS sequence"/>
</dbReference>
<reference evidence="2 3" key="1">
    <citation type="submission" date="2023-03" db="EMBL/GenBank/DDBJ databases">
        <title>High-quality genome of Scylla paramamosain provides insights in environmental adaptation.</title>
        <authorList>
            <person name="Zhang L."/>
        </authorList>
    </citation>
    <scope>NUCLEOTIDE SEQUENCE [LARGE SCALE GENOMIC DNA]</scope>
    <source>
        <strain evidence="2">LZ_2023a</strain>
        <tissue evidence="2">Muscle</tissue>
    </source>
</reference>
<feature type="region of interest" description="Disordered" evidence="1">
    <location>
        <begin position="115"/>
        <end position="137"/>
    </location>
</feature>
<keyword evidence="3" id="KW-1185">Reference proteome</keyword>